<proteinExistence type="predicted"/>
<gene>
    <name evidence="1" type="ORF">C427_3391</name>
</gene>
<dbReference type="eggNOG" id="COG0665">
    <property type="taxonomic scope" value="Bacteria"/>
</dbReference>
<dbReference type="STRING" id="1129794.C427_3391"/>
<dbReference type="AlphaFoldDB" id="K6YZG9"/>
<dbReference type="Pfam" id="PF20043">
    <property type="entry name" value="DUF6445"/>
    <property type="match status" value="1"/>
</dbReference>
<accession>K6YZG9</accession>
<name>K6YZG9_9ALTE</name>
<dbReference type="RefSeq" id="WP_007638845.1">
    <property type="nucleotide sequence ID" value="NC_020514.1"/>
</dbReference>
<reference evidence="1 2" key="1">
    <citation type="journal article" date="2013" name="Genome Announc.">
        <title>Complete Genome Sequence of Glaciecola psychrophila Strain 170T.</title>
        <authorList>
            <person name="Yin J."/>
            <person name="Chen J."/>
            <person name="Liu G."/>
            <person name="Yu Y."/>
            <person name="Song L."/>
            <person name="Wang X."/>
            <person name="Qu X."/>
        </authorList>
    </citation>
    <scope>NUCLEOTIDE SEQUENCE [LARGE SCALE GENOMIC DNA]</scope>
    <source>
        <strain evidence="1 2">170</strain>
    </source>
</reference>
<evidence type="ECO:0000313" key="2">
    <source>
        <dbReference type="Proteomes" id="UP000011864"/>
    </source>
</evidence>
<evidence type="ECO:0000313" key="1">
    <source>
        <dbReference type="EMBL" id="AGH45500.1"/>
    </source>
</evidence>
<dbReference type="InterPro" id="IPR045617">
    <property type="entry name" value="DUF6445"/>
</dbReference>
<dbReference type="KEGG" id="gps:C427_3391"/>
<protein>
    <submittedName>
        <fullName evidence="1">Uncharacterized protein</fullName>
    </submittedName>
</protein>
<dbReference type="Proteomes" id="UP000011864">
    <property type="component" value="Chromosome"/>
</dbReference>
<dbReference type="OrthoDB" id="4048724at2"/>
<sequence length="239" mass="27481">MQEKQPSFLINPHIKAEIIQVGVENTPLIIIDDLAIDNTDVINFACTASKFSDDQVTFYPGIRATLPQPYVITVLQAVYRGICQVYKIPIELNLEPLNQSYSLLTKQESELHFLQCMPHFDTSKPYHFAVLHYLNPGSHGNTGFFRHIPTGYERISENRCENYVDSVKKYVTKNGEPSKNYVTSSDKHYELYYEVEYKPNRLVIYPGNLLHSTIVKTKTDIDSSPYTGRLTANMFIDFR</sequence>
<keyword evidence="2" id="KW-1185">Reference proteome</keyword>
<dbReference type="HOGENOM" id="CLU_100937_0_0_6"/>
<organism evidence="1 2">
    <name type="scientific">Paraglaciecola psychrophila 170</name>
    <dbReference type="NCBI Taxonomy" id="1129794"/>
    <lineage>
        <taxon>Bacteria</taxon>
        <taxon>Pseudomonadati</taxon>
        <taxon>Pseudomonadota</taxon>
        <taxon>Gammaproteobacteria</taxon>
        <taxon>Alteromonadales</taxon>
        <taxon>Alteromonadaceae</taxon>
        <taxon>Paraglaciecola</taxon>
    </lineage>
</organism>
<dbReference type="PATRIC" id="fig|1129794.4.peg.3371"/>
<dbReference type="EMBL" id="CP003837">
    <property type="protein sequence ID" value="AGH45500.1"/>
    <property type="molecule type" value="Genomic_DNA"/>
</dbReference>